<feature type="transmembrane region" description="Helical" evidence="2">
    <location>
        <begin position="405"/>
        <end position="423"/>
    </location>
</feature>
<reference evidence="3" key="1">
    <citation type="submission" date="2022-07" db="EMBL/GenBank/DDBJ databases">
        <title>Genome Sequence of Xylaria arbuscula.</title>
        <authorList>
            <person name="Buettner E."/>
        </authorList>
    </citation>
    <scope>NUCLEOTIDE SEQUENCE</scope>
    <source>
        <strain evidence="3">VT107</strain>
    </source>
</reference>
<feature type="transmembrane region" description="Helical" evidence="2">
    <location>
        <begin position="371"/>
        <end position="393"/>
    </location>
</feature>
<proteinExistence type="predicted"/>
<keyword evidence="2" id="KW-0812">Transmembrane</keyword>
<evidence type="ECO:0000313" key="3">
    <source>
        <dbReference type="EMBL" id="KAJ3576401.1"/>
    </source>
</evidence>
<feature type="region of interest" description="Disordered" evidence="1">
    <location>
        <begin position="276"/>
        <end position="299"/>
    </location>
</feature>
<gene>
    <name evidence="3" type="ORF">NPX13_g3713</name>
</gene>
<protein>
    <submittedName>
        <fullName evidence="3">Uncharacterized protein</fullName>
    </submittedName>
</protein>
<dbReference type="EMBL" id="JANPWZ010000478">
    <property type="protein sequence ID" value="KAJ3576401.1"/>
    <property type="molecule type" value="Genomic_DNA"/>
</dbReference>
<keyword evidence="2" id="KW-0472">Membrane</keyword>
<name>A0A9W8NHD4_9PEZI</name>
<feature type="region of interest" description="Disordered" evidence="1">
    <location>
        <begin position="218"/>
        <end position="237"/>
    </location>
</feature>
<accession>A0A9W8NHD4</accession>
<keyword evidence="4" id="KW-1185">Reference proteome</keyword>
<dbReference type="VEuPathDB" id="FungiDB:F4678DRAFT_475944"/>
<evidence type="ECO:0000256" key="1">
    <source>
        <dbReference type="SAM" id="MobiDB-lite"/>
    </source>
</evidence>
<organism evidence="3 4">
    <name type="scientific">Xylaria arbuscula</name>
    <dbReference type="NCBI Taxonomy" id="114810"/>
    <lineage>
        <taxon>Eukaryota</taxon>
        <taxon>Fungi</taxon>
        <taxon>Dikarya</taxon>
        <taxon>Ascomycota</taxon>
        <taxon>Pezizomycotina</taxon>
        <taxon>Sordariomycetes</taxon>
        <taxon>Xylariomycetidae</taxon>
        <taxon>Xylariales</taxon>
        <taxon>Xylariaceae</taxon>
        <taxon>Xylaria</taxon>
    </lineage>
</organism>
<evidence type="ECO:0000256" key="2">
    <source>
        <dbReference type="SAM" id="Phobius"/>
    </source>
</evidence>
<dbReference type="AlphaFoldDB" id="A0A9W8NHD4"/>
<comment type="caution">
    <text evidence="3">The sequence shown here is derived from an EMBL/GenBank/DDBJ whole genome shotgun (WGS) entry which is preliminary data.</text>
</comment>
<keyword evidence="2" id="KW-1133">Transmembrane helix</keyword>
<dbReference type="Gene3D" id="1.20.58.340">
    <property type="entry name" value="Magnesium transport protein CorA, transmembrane region"/>
    <property type="match status" value="1"/>
</dbReference>
<sequence>MEWISQKKTLLPADLKEFRFNPGSKCLIQTITLQRDGTDKVAEPEERSHSSEQEYSKWIEEGNNSSATSLPYGESTFGEAWKQLYQHRSIAHAIRRTSTATFTCRAVAPWKSKPEWGPAVIYNCKSDTESLVTADDVLLSLTHFPQKQMIFAVFYGCTSKFQNYISEWFRYAKASAFDPLFLPMMFAEFERQRLLNMLDTKGDDLRKRIIDLENKIRQDRSRHSEQSSHSERDLSNQDIAQRECEAVRLWVSVSTLKNGLESLKMELMSMLETSKKPLENDIPGPHSIKPNSYTSGDISRRHSSDCIQARLHDMIVEINTIIRRSSSLLVGMSLATQTESNYLTRMDAWATMNVAVESKRDSSHMRYISKLGMIFLPGTFFATLFSMGFFRWIPDQSDQMVSPYLAIWTGITIFSTLVTWWRFQKFAKDNNVSDVTLLYAEFDKPARKAIDGPCKHVATDIP</sequence>
<dbReference type="Proteomes" id="UP001148614">
    <property type="component" value="Unassembled WGS sequence"/>
</dbReference>
<evidence type="ECO:0000313" key="4">
    <source>
        <dbReference type="Proteomes" id="UP001148614"/>
    </source>
</evidence>